<comment type="caution">
    <text evidence="2">The sequence shown here is derived from an EMBL/GenBank/DDBJ whole genome shotgun (WGS) entry which is preliminary data.</text>
</comment>
<protein>
    <recommendedName>
        <fullName evidence="3">HK97 gp10 family phage protein</fullName>
    </recommendedName>
</protein>
<organism evidence="2">
    <name type="scientific">marine sediment metagenome</name>
    <dbReference type="NCBI Taxonomy" id="412755"/>
    <lineage>
        <taxon>unclassified sequences</taxon>
        <taxon>metagenomes</taxon>
        <taxon>ecological metagenomes</taxon>
    </lineage>
</organism>
<evidence type="ECO:0000313" key="2">
    <source>
        <dbReference type="EMBL" id="KKL52802.1"/>
    </source>
</evidence>
<dbReference type="AlphaFoldDB" id="A0A0F9FP61"/>
<evidence type="ECO:0000256" key="1">
    <source>
        <dbReference type="SAM" id="MobiDB-lite"/>
    </source>
</evidence>
<evidence type="ECO:0008006" key="3">
    <source>
        <dbReference type="Google" id="ProtNLM"/>
    </source>
</evidence>
<feature type="compositionally biased region" description="Polar residues" evidence="1">
    <location>
        <begin position="98"/>
        <end position="108"/>
    </location>
</feature>
<name>A0A0F9FP61_9ZZZZ</name>
<proteinExistence type="predicted"/>
<sequence>MANVKVTITGLGQNFVRIQAQTIALIAERQIEAMARETEIVIQQKIQERIKRDGSTGHLARSFFTVKTTDGWGVGDIDFLNANAKQWHWLNYGIAQSGRTTPPGTNENPRIRGHFTSHTKGRFMKGSPSFPMNPTKPIEAINYIQATLNEVNGIIAKVLARG</sequence>
<accession>A0A0F9FP61</accession>
<dbReference type="EMBL" id="LAZR01031763">
    <property type="protein sequence ID" value="KKL52802.1"/>
    <property type="molecule type" value="Genomic_DNA"/>
</dbReference>
<reference evidence="2" key="1">
    <citation type="journal article" date="2015" name="Nature">
        <title>Complex archaea that bridge the gap between prokaryotes and eukaryotes.</title>
        <authorList>
            <person name="Spang A."/>
            <person name="Saw J.H."/>
            <person name="Jorgensen S.L."/>
            <person name="Zaremba-Niedzwiedzka K."/>
            <person name="Martijn J."/>
            <person name="Lind A.E."/>
            <person name="van Eijk R."/>
            <person name="Schleper C."/>
            <person name="Guy L."/>
            <person name="Ettema T.J."/>
        </authorList>
    </citation>
    <scope>NUCLEOTIDE SEQUENCE</scope>
</reference>
<gene>
    <name evidence="2" type="ORF">LCGC14_2281810</name>
</gene>
<feature type="region of interest" description="Disordered" evidence="1">
    <location>
        <begin position="98"/>
        <end position="118"/>
    </location>
</feature>